<organism evidence="2 3">
    <name type="scientific">Phytophthora fragariae</name>
    <dbReference type="NCBI Taxonomy" id="53985"/>
    <lineage>
        <taxon>Eukaryota</taxon>
        <taxon>Sar</taxon>
        <taxon>Stramenopiles</taxon>
        <taxon>Oomycota</taxon>
        <taxon>Peronosporomycetes</taxon>
        <taxon>Peronosporales</taxon>
        <taxon>Peronosporaceae</taxon>
        <taxon>Phytophthora</taxon>
    </lineage>
</organism>
<dbReference type="EMBL" id="QXFX01001545">
    <property type="protein sequence ID" value="KAE9088509.1"/>
    <property type="molecule type" value="Genomic_DNA"/>
</dbReference>
<evidence type="ECO:0000313" key="4">
    <source>
        <dbReference type="Proteomes" id="UP000488956"/>
    </source>
</evidence>
<evidence type="ECO:0000313" key="3">
    <source>
        <dbReference type="Proteomes" id="UP000440732"/>
    </source>
</evidence>
<dbReference type="EMBL" id="QXGA01001483">
    <property type="protein sequence ID" value="KAE9117876.1"/>
    <property type="molecule type" value="Genomic_DNA"/>
</dbReference>
<evidence type="ECO:0000313" key="2">
    <source>
        <dbReference type="EMBL" id="KAE9117876.1"/>
    </source>
</evidence>
<accession>A0A6A3SMK4</accession>
<gene>
    <name evidence="2" type="ORF">PF006_g18721</name>
    <name evidence="1" type="ORF">PF010_g19354</name>
</gene>
<proteinExistence type="predicted"/>
<evidence type="ECO:0000313" key="1">
    <source>
        <dbReference type="EMBL" id="KAE9088509.1"/>
    </source>
</evidence>
<comment type="caution">
    <text evidence="2">The sequence shown here is derived from an EMBL/GenBank/DDBJ whole genome shotgun (WGS) entry which is preliminary data.</text>
</comment>
<dbReference type="AlphaFoldDB" id="A0A6A3SMK4"/>
<dbReference type="Proteomes" id="UP000440732">
    <property type="component" value="Unassembled WGS sequence"/>
</dbReference>
<dbReference type="Proteomes" id="UP000488956">
    <property type="component" value="Unassembled WGS sequence"/>
</dbReference>
<reference evidence="2 3" key="1">
    <citation type="submission" date="2018-08" db="EMBL/GenBank/DDBJ databases">
        <title>Genomic investigation of the strawberry pathogen Phytophthora fragariae indicates pathogenicity is determined by transcriptional variation in three key races.</title>
        <authorList>
            <person name="Adams T.M."/>
            <person name="Armitage A.D."/>
            <person name="Sobczyk M.K."/>
            <person name="Bates H.J."/>
            <person name="Dunwell J.M."/>
            <person name="Nellist C.F."/>
            <person name="Harrison R.J."/>
        </authorList>
    </citation>
    <scope>NUCLEOTIDE SEQUENCE [LARGE SCALE GENOMIC DNA]</scope>
    <source>
        <strain evidence="2 3">NOV-5</strain>
        <strain evidence="1 4">ONT-3</strain>
    </source>
</reference>
<sequence length="317" mass="35757">MVSIVVRGGRREKLPAREALATWILTDNDMQILTPNGELERTRVAKWVAALKKDDARPLQDEDKLDIIDMEVADKDLVIALLWQYAGIMHARDDLNRIPVSHFAASMVPTVNVFMGASNHGLCVLEPYLQQFIRVRFTMKDKEHFVSDPALNSINARELQTAVLAALHWGPAWSRASIDKPVCVRFWIDNASTVAWTQRRSSRAPLAQRSNRLLSLAEFEYYMVCSAEHIPGVDNVMADTGSRAWSPNHPLFHTWTNLSRGWAQIHVAEPFDNLSKLWAQCSPTTPLQILPRPNMDHTVSNGATEEVKVPEQITASF</sequence>
<protein>
    <submittedName>
        <fullName evidence="2">Uncharacterized protein</fullName>
    </submittedName>
</protein>
<name>A0A6A3SMK4_9STRA</name>